<evidence type="ECO:0000313" key="4">
    <source>
        <dbReference type="EMBL" id="TWV44277.1"/>
    </source>
</evidence>
<dbReference type="Proteomes" id="UP000460666">
    <property type="component" value="Unassembled WGS sequence"/>
</dbReference>
<evidence type="ECO:0000313" key="7">
    <source>
        <dbReference type="Proteomes" id="UP000319026"/>
    </source>
</evidence>
<name>A0A396EGX2_BACFG</name>
<reference evidence="5 7" key="2">
    <citation type="submission" date="2019-07" db="EMBL/GenBank/DDBJ databases">
        <title>Genome Sequencing of Bacteroides fragilis.</title>
        <authorList>
            <person name="Pinto K.M."/>
            <person name="Ruoff K.L."/>
            <person name="Price C.E."/>
            <person name="Valls R.A."/>
            <person name="O'Toole G.A."/>
        </authorList>
    </citation>
    <scope>NUCLEOTIDE SEQUENCE [LARGE SCALE GENOMIC DNA]</scope>
    <source>
        <strain evidence="5 7">AD135F_3B</strain>
    </source>
</reference>
<dbReference type="EMBL" id="VWAW01000012">
    <property type="protein sequence ID" value="KAA5172336.1"/>
    <property type="molecule type" value="Genomic_DNA"/>
</dbReference>
<evidence type="ECO:0000313" key="8">
    <source>
        <dbReference type="Proteomes" id="UP000429838"/>
    </source>
</evidence>
<sequence length="51" mass="6062">MTVAFPSIPVVVIRRSINGDFFLQAPFSRKMFLNSYETVVYRRRERVVRIV</sequence>
<evidence type="ECO:0000313" key="3">
    <source>
        <dbReference type="EMBL" id="KAA5208409.1"/>
    </source>
</evidence>
<evidence type="ECO:0000313" key="1">
    <source>
        <dbReference type="EMBL" id="KAA5001742.1"/>
    </source>
</evidence>
<dbReference type="Proteomes" id="UP000429838">
    <property type="component" value="Unassembled WGS sequence"/>
</dbReference>
<accession>A0A396EGX2</accession>
<protein>
    <submittedName>
        <fullName evidence="1">Uncharacterized protein</fullName>
    </submittedName>
</protein>
<evidence type="ECO:0000313" key="9">
    <source>
        <dbReference type="Proteomes" id="UP000436803"/>
    </source>
</evidence>
<dbReference type="EMBL" id="VOHT01000001">
    <property type="protein sequence ID" value="TWV52650.1"/>
    <property type="molecule type" value="Genomic_DNA"/>
</dbReference>
<dbReference type="Proteomes" id="UP000315444">
    <property type="component" value="Unassembled WGS sequence"/>
</dbReference>
<dbReference type="EMBL" id="VWCJ01000001">
    <property type="protein sequence ID" value="KAA5001742.1"/>
    <property type="molecule type" value="Genomic_DNA"/>
</dbReference>
<dbReference type="Proteomes" id="UP000436803">
    <property type="component" value="Unassembled WGS sequence"/>
</dbReference>
<reference evidence="4 6" key="3">
    <citation type="submission" date="2019-07" db="EMBL/GenBank/DDBJ databases">
        <title>Genome sequencing of Bacteroides fragilis.</title>
        <authorList>
            <person name="Galasyn E.V."/>
            <person name="Ruoff K.L."/>
            <person name="Price C.E."/>
            <person name="Valls R.A."/>
            <person name="O'Toole G.A."/>
        </authorList>
    </citation>
    <scope>NUCLEOTIDE SEQUENCE [LARGE SCALE GENOMIC DNA]</scope>
    <source>
        <strain evidence="4 6">AD135F_1B</strain>
    </source>
</reference>
<dbReference type="EMBL" id="VOHV01000001">
    <property type="protein sequence ID" value="TWV44277.1"/>
    <property type="molecule type" value="Genomic_DNA"/>
</dbReference>
<organism evidence="1 10">
    <name type="scientific">Bacteroides fragilis</name>
    <dbReference type="NCBI Taxonomy" id="817"/>
    <lineage>
        <taxon>Bacteria</taxon>
        <taxon>Pseudomonadati</taxon>
        <taxon>Bacteroidota</taxon>
        <taxon>Bacteroidia</taxon>
        <taxon>Bacteroidales</taxon>
        <taxon>Bacteroidaceae</taxon>
        <taxon>Bacteroides</taxon>
    </lineage>
</organism>
<reference evidence="8 9" key="1">
    <citation type="journal article" date="2019" name="Nat. Med.">
        <title>A library of human gut bacterial isolates paired with longitudinal multiomics data enables mechanistic microbiome research.</title>
        <authorList>
            <person name="Poyet M."/>
            <person name="Groussin M."/>
            <person name="Gibbons S.M."/>
            <person name="Avila-Pacheco J."/>
            <person name="Jiang X."/>
            <person name="Kearney S.M."/>
            <person name="Perrotta A.R."/>
            <person name="Berdy B."/>
            <person name="Zhao S."/>
            <person name="Lieberman T.D."/>
            <person name="Swanson P.K."/>
            <person name="Smith M."/>
            <person name="Roesemann S."/>
            <person name="Alexander J.E."/>
            <person name="Rich S.A."/>
            <person name="Livny J."/>
            <person name="Vlamakis H."/>
            <person name="Clish C."/>
            <person name="Bullock K."/>
            <person name="Deik A."/>
            <person name="Scott J."/>
            <person name="Pierce K.A."/>
            <person name="Xavier R.J."/>
            <person name="Alm E.J."/>
        </authorList>
    </citation>
    <scope>NUCLEOTIDE SEQUENCE [LARGE SCALE GENOMIC DNA]</scope>
    <source>
        <strain evidence="3 8">BIOML-A1</strain>
        <strain evidence="1 10">BIOML-A46</strain>
        <strain evidence="2 9">BIOML-A7</strain>
    </source>
</reference>
<gene>
    <name evidence="3" type="ORF">F2Z25_06840</name>
    <name evidence="2" type="ORF">F2Z29_14800</name>
    <name evidence="1" type="ORF">F2Z89_00060</name>
    <name evidence="5" type="ORF">FSA03_03455</name>
    <name evidence="4" type="ORF">FSA06_03455</name>
</gene>
<proteinExistence type="predicted"/>
<comment type="caution">
    <text evidence="1">The sequence shown here is derived from an EMBL/GenBank/DDBJ whole genome shotgun (WGS) entry which is preliminary data.</text>
</comment>
<dbReference type="EMBL" id="VWAQ01000005">
    <property type="protein sequence ID" value="KAA5208409.1"/>
    <property type="molecule type" value="Genomic_DNA"/>
</dbReference>
<evidence type="ECO:0000313" key="10">
    <source>
        <dbReference type="Proteomes" id="UP000460666"/>
    </source>
</evidence>
<dbReference type="AlphaFoldDB" id="A0A396EGX2"/>
<evidence type="ECO:0000313" key="5">
    <source>
        <dbReference type="EMBL" id="TWV52650.1"/>
    </source>
</evidence>
<dbReference type="Proteomes" id="UP000319026">
    <property type="component" value="Unassembled WGS sequence"/>
</dbReference>
<evidence type="ECO:0000313" key="2">
    <source>
        <dbReference type="EMBL" id="KAA5172336.1"/>
    </source>
</evidence>
<evidence type="ECO:0000313" key="6">
    <source>
        <dbReference type="Proteomes" id="UP000315444"/>
    </source>
</evidence>